<accession>F2DQC0</accession>
<dbReference type="AlphaFoldDB" id="F2DQC0"/>
<protein>
    <submittedName>
        <fullName evidence="1">Predicted protein</fullName>
    </submittedName>
</protein>
<reference evidence="1" key="1">
    <citation type="journal article" date="2011" name="Plant Physiol.">
        <title>Comprehensive sequence analysis of 24,783 barley full-length cDNAs derived from 12 clone libraries.</title>
        <authorList>
            <person name="Matsumoto T."/>
            <person name="Tanaka T."/>
            <person name="Sakai H."/>
            <person name="Amano N."/>
            <person name="Kanamori H."/>
            <person name="Kurita K."/>
            <person name="Kikuta A."/>
            <person name="Kamiya K."/>
            <person name="Yamamoto M."/>
            <person name="Ikawa H."/>
            <person name="Fujii N."/>
            <person name="Hori K."/>
            <person name="Itoh T."/>
            <person name="Sato K."/>
        </authorList>
    </citation>
    <scope>NUCLEOTIDE SEQUENCE</scope>
    <source>
        <tissue evidence="1">Shoot and root</tissue>
    </source>
</reference>
<name>F2DQC0_HORVV</name>
<evidence type="ECO:0000313" key="1">
    <source>
        <dbReference type="EMBL" id="BAJ97291.1"/>
    </source>
</evidence>
<proteinExistence type="evidence at transcript level"/>
<organism evidence="1">
    <name type="scientific">Hordeum vulgare subsp. vulgare</name>
    <name type="common">Domesticated barley</name>
    <dbReference type="NCBI Taxonomy" id="112509"/>
    <lineage>
        <taxon>Eukaryota</taxon>
        <taxon>Viridiplantae</taxon>
        <taxon>Streptophyta</taxon>
        <taxon>Embryophyta</taxon>
        <taxon>Tracheophyta</taxon>
        <taxon>Spermatophyta</taxon>
        <taxon>Magnoliopsida</taxon>
        <taxon>Liliopsida</taxon>
        <taxon>Poales</taxon>
        <taxon>Poaceae</taxon>
        <taxon>BOP clade</taxon>
        <taxon>Pooideae</taxon>
        <taxon>Triticodae</taxon>
        <taxon>Triticeae</taxon>
        <taxon>Hordeinae</taxon>
        <taxon>Hordeum</taxon>
    </lineage>
</organism>
<sequence length="155" mass="16683">MSYLGGSIWFPSSTGERLWMASRRVVPTPWWRVLQGARLEGWVASMRSRHLSPARGVLVRIHPLPFLPVPLLRAGYEVLPAELLRVDLSAEGRQLVQSQGLCVGLGLSSCRATALAAGGATFVGGACVSRAGGQPGPREWHGCRWLAELGWDGGV</sequence>
<dbReference type="EMBL" id="AK366088">
    <property type="protein sequence ID" value="BAJ97291.1"/>
    <property type="molecule type" value="mRNA"/>
</dbReference>